<proteinExistence type="predicted"/>
<organism evidence="1">
    <name type="scientific">Agrobacterium tumefaciens</name>
    <dbReference type="NCBI Taxonomy" id="358"/>
    <lineage>
        <taxon>Bacteria</taxon>
        <taxon>Pseudomonadati</taxon>
        <taxon>Pseudomonadota</taxon>
        <taxon>Alphaproteobacteria</taxon>
        <taxon>Hyphomicrobiales</taxon>
        <taxon>Rhizobiaceae</taxon>
        <taxon>Rhizobium/Agrobacterium group</taxon>
        <taxon>Agrobacterium</taxon>
        <taxon>Agrobacterium tumefaciens complex</taxon>
    </lineage>
</organism>
<keyword evidence="1" id="KW-0378">Hydrolase</keyword>
<evidence type="ECO:0000313" key="1">
    <source>
        <dbReference type="EMBL" id="ARU12459.1"/>
    </source>
</evidence>
<keyword evidence="1" id="KW-0614">Plasmid</keyword>
<dbReference type="GO" id="GO:0016787">
    <property type="term" value="F:hydrolase activity"/>
    <property type="evidence" value="ECO:0007669"/>
    <property type="project" value="UniProtKB-KW"/>
</dbReference>
<name>A0A2P0QJK9_AGRTU</name>
<sequence length="58" mass="6891">MYLGEIVEIEPRQAIFENVQYPKPNAFYLPSRLLTRHAVIRFARPRMTSSKVRSVRRT</sequence>
<reference evidence="1" key="1">
    <citation type="journal article" date="2018" name="Plasmid">
        <title>Complete sequence of the tumor-inducing plasmid pTiChry5 from the hypervirulent Agrobacterium tumefaciens strain Chry5.</title>
        <authorList>
            <person name="Shao S."/>
            <person name="Zhang X."/>
            <person name="van Heusden G.P.H."/>
            <person name="Hooykaas P.J."/>
        </authorList>
    </citation>
    <scope>NUCLEOTIDE SEQUENCE</scope>
    <source>
        <strain evidence="1">Chry5</strain>
        <plasmid evidence="1">pTiChry5</plasmid>
    </source>
</reference>
<geneLocation type="plasmid" evidence="1">
    <name>pTiChry5</name>
</geneLocation>
<dbReference type="AlphaFoldDB" id="A0A2P0QJK9"/>
<dbReference type="EMBL" id="KX388536">
    <property type="protein sequence ID" value="ARU12459.1"/>
    <property type="molecule type" value="Genomic_DNA"/>
</dbReference>
<dbReference type="EC" id="3.6.3.-" evidence="1"/>
<protein>
    <submittedName>
        <fullName evidence="1">ABC-type transporter</fullName>
        <ecNumber evidence="1">3.6.3.-</ecNumber>
    </submittedName>
</protein>
<accession>A0A2P0QJK9</accession>
<gene>
    <name evidence="1" type="ORF">AgrTiChry5_38</name>
</gene>